<dbReference type="AlphaFoldDB" id="A0A806KRT4"/>
<name>A0A806KRT4_9BACT</name>
<dbReference type="EMBL" id="JQ844253">
    <property type="protein sequence ID" value="AGS53839.1"/>
    <property type="molecule type" value="Genomic_DNA"/>
</dbReference>
<organism evidence="1">
    <name type="scientific">uncultured bacterium contig00054</name>
    <dbReference type="NCBI Taxonomy" id="1181538"/>
    <lineage>
        <taxon>Bacteria</taxon>
        <taxon>environmental samples</taxon>
    </lineage>
</organism>
<proteinExistence type="predicted"/>
<accession>A0A806KRT4</accession>
<reference evidence="1" key="1">
    <citation type="submission" date="2012-03" db="EMBL/GenBank/DDBJ databases">
        <title>Functional metagenomics reveals considerable lignocellulase gene clusters in the gut microbiome of a wood-feeding higher termite.</title>
        <authorList>
            <person name="Liu N."/>
        </authorList>
    </citation>
    <scope>NUCLEOTIDE SEQUENCE</scope>
</reference>
<sequence>MALEDFLEKHNGQIITQKINDVYEKVDQTEFNHYLNAGLESTRNLTKNDAW</sequence>
<evidence type="ECO:0000313" key="1">
    <source>
        <dbReference type="EMBL" id="AGS53839.1"/>
    </source>
</evidence>
<protein>
    <submittedName>
        <fullName evidence="1">Uncharacterized protein</fullName>
    </submittedName>
</protein>